<sequence length="38" mass="4142">MPSYRGFSLPSIPVLSVNQPSKSTSNITKIFNIPSSFV</sequence>
<organism evidence="1">
    <name type="scientific">uncultured Coleofasciculus sp</name>
    <dbReference type="NCBI Taxonomy" id="1267456"/>
    <lineage>
        <taxon>Bacteria</taxon>
        <taxon>Bacillati</taxon>
        <taxon>Cyanobacteriota</taxon>
        <taxon>Cyanophyceae</taxon>
        <taxon>Coleofasciculales</taxon>
        <taxon>Coleofasciculaceae</taxon>
        <taxon>Coleofasciculus</taxon>
        <taxon>environmental samples</taxon>
    </lineage>
</organism>
<gene>
    <name evidence="1" type="ORF">AVDCRST_MAG92-4142</name>
</gene>
<dbReference type="EMBL" id="CADCTM010000727">
    <property type="protein sequence ID" value="CAA9288865.1"/>
    <property type="molecule type" value="Genomic_DNA"/>
</dbReference>
<dbReference type="AlphaFoldDB" id="A0A6J4JW59"/>
<reference evidence="1" key="1">
    <citation type="submission" date="2020-02" db="EMBL/GenBank/DDBJ databases">
        <authorList>
            <person name="Meier V. D."/>
        </authorList>
    </citation>
    <scope>NUCLEOTIDE SEQUENCE</scope>
    <source>
        <strain evidence="1">AVDCRST_MAG92</strain>
    </source>
</reference>
<name>A0A6J4JW59_9CYAN</name>
<accession>A0A6J4JW59</accession>
<proteinExistence type="predicted"/>
<protein>
    <submittedName>
        <fullName evidence="1">Uncharacterized protein</fullName>
    </submittedName>
</protein>
<evidence type="ECO:0000313" key="1">
    <source>
        <dbReference type="EMBL" id="CAA9288865.1"/>
    </source>
</evidence>